<feature type="domain" description="Dermonecrotic toxin N-terminal" evidence="1">
    <location>
        <begin position="866"/>
        <end position="1052"/>
    </location>
</feature>
<accession>A0ABN4JMW3</accession>
<evidence type="ECO:0000313" key="3">
    <source>
        <dbReference type="Proteomes" id="UP000060277"/>
    </source>
</evidence>
<reference evidence="3" key="1">
    <citation type="submission" date="2015-12" db="EMBL/GenBank/DDBJ databases">
        <title>Complete genome sequence of Pandoraea norimbergensis DSM 11628.</title>
        <authorList>
            <person name="Ee R."/>
            <person name="Lim Y.-L."/>
            <person name="Yong D."/>
            <person name="Yin W.-F."/>
            <person name="Chan K.-G."/>
        </authorList>
    </citation>
    <scope>NUCLEOTIDE SEQUENCE [LARGE SCALE GENOMIC DNA]</scope>
    <source>
        <strain evidence="3">DSM 11628</strain>
    </source>
</reference>
<dbReference type="InterPro" id="IPR046673">
    <property type="entry name" value="ToxA_N"/>
</dbReference>
<dbReference type="EMBL" id="CP013480">
    <property type="protein sequence ID" value="ALS62499.1"/>
    <property type="molecule type" value="Genomic_DNA"/>
</dbReference>
<organism evidence="2 3">
    <name type="scientific">Pandoraea norimbergensis</name>
    <dbReference type="NCBI Taxonomy" id="93219"/>
    <lineage>
        <taxon>Bacteria</taxon>
        <taxon>Pseudomonadati</taxon>
        <taxon>Pseudomonadota</taxon>
        <taxon>Betaproteobacteria</taxon>
        <taxon>Burkholderiales</taxon>
        <taxon>Burkholderiaceae</taxon>
        <taxon>Pandoraea</taxon>
    </lineage>
</organism>
<proteinExistence type="predicted"/>
<keyword evidence="3" id="KW-1185">Reference proteome</keyword>
<gene>
    <name evidence="2" type="ORF">AT302_24595</name>
</gene>
<sequence length="1604" mass="176095">MNRFIIKISCRDIENMISTTNIFSAISPINSANTCGAPPNQQLTSASTPTEDHAIFQTLLADQHVADAAQWAQQLAQACAVHPGLRTSLMLALTQTPLGEIARFLDSDNDPLVQTLNDHADLAEGILASLERALLTRRPYESLDEIVARVTSKDNLRDIRRSNERDDARRHRASDARDEPYAVGHRWKQDLCNAFQWLRMSGTGHDPWRQDRDYEAMARALAAEAVAGPNPPAWHKHGAVGVLTGLLYAFGSARIAFDAIGDGLLRVVDSVGTVLNTRLSSDPLTFAAAQGAMIEQRTDMHRPLWHFLHHHHRKHEVHAPAHGFQAHGIHASHTGAHETHVVAHPEVPAHTTRTLHVHRRHMRRHLNETPAVILSPLAPSTTIQRLTTLATTQIARHEAQLDVTARTANITDWAQLIKKQLAVAATPAGTPFDSDQWFLNHFRYFYPSKEKGALDGQVDRGGLVHSTRLTQAALQYVASGEALGGPDVEYGIYAHSAPRLGYYLPSEESPRLSVRRLMQTIHATRAIPLHTLDAMRSLNASTPLDAPLYRHRVTMLTYDAELEYAAGRLSQTGLILAQLVAYAPSAEQRISSDSNMAELQGYAVEIEIPGRKGVSRPGGVFAISQSTKTSTHTGGRTLLYVAGSAAPLREYASIGHLTQDLARGNASGAYKDMMERLPLSISRDVMNGTICQVMLSETGDDLVSMSLDSTADVIGNDMRRAARHLVAGQRRTAWSYWLAGVPSTIFETELERPAPPVSGLKPPPPTREPLSIRLETMQQIRAMTDLRANVSAALPDLGRSAAQYATQLVKDIGGYSIDASKVYMHVYETHIGQGPLANPPWKTVLASGTATLDRIVLDIAQGTRETTLPADTEAIFSLDSEAHGARALSLGSLTPPQWLARIDAGTFLAQQGRLLDTFWNAHEGEVRSALKSAFIMDAFLQRHDRTLGANGADIARRIARCDRMDLLDLTHLQTRFVLEGSNLQTAWLRVGNAVSDIQEYTDLRNGWILIYTPRLLADSVKEFSDRQRLSDWVRAQAQDPRACERLLNCFSQADRFDENAPGVDAVLALINAETATPQVIVQSEPFKGDPFSEFAHAFRQRTRDEITNPRAVLQTNPQPAIVARILHTLATLNVLTGLGLVFDVPIPGLLEANVILSFNNIAMGGTTTVLGDEQTRPAGWASLMAGIAGGMPIGYHYKASLSFQDEVQMFINRTPFGQLRQLMPNLYRGEAGFVAASGDARFDVEYYPTQRTWRLTDPSGLNGPGPAISQTATYDWVIDTQTPTTDGTAPLTSTVFHDDVSRNFVDVEFRAKSAALANAVADADREAFLAGKLEAGASVLPWDPSYPPADLLKLDFNDPAQKDPRLLGILARRIEDALRFESTRRAIANARIIAEDVRAAGGTFEVFTQAAYINSNADGHTGFCLPLTRAMAAALHVNRQDAFMGNIRRAIADPHSASAIRLRDTLVALHSNVRANQLELPLHGMRSGENVLNPEQLFRLITSKDKSMRSYVIKTRAHAMSVTMGTKASWFYDANFGLAEFGDAHALALAFINHLTERGLGNFYRSYGTTDAPLFLVDVLDAGELRRVELRPGVIVNDILKPML</sequence>
<dbReference type="Pfam" id="PF20178">
    <property type="entry name" value="ToxA_N"/>
    <property type="match status" value="2"/>
</dbReference>
<dbReference type="CDD" id="cd20495">
    <property type="entry name" value="C58_PaToxP-like"/>
    <property type="match status" value="1"/>
</dbReference>
<evidence type="ECO:0000259" key="1">
    <source>
        <dbReference type="Pfam" id="PF20178"/>
    </source>
</evidence>
<protein>
    <recommendedName>
        <fullName evidence="1">Dermonecrotic toxin N-terminal domain-containing protein</fullName>
    </recommendedName>
</protein>
<dbReference type="Proteomes" id="UP000060277">
    <property type="component" value="Chromosome"/>
</dbReference>
<name>A0ABN4JMW3_9BURK</name>
<evidence type="ECO:0000313" key="2">
    <source>
        <dbReference type="EMBL" id="ALS62499.1"/>
    </source>
</evidence>
<feature type="domain" description="Dermonecrotic toxin N-terminal" evidence="1">
    <location>
        <begin position="429"/>
        <end position="674"/>
    </location>
</feature>